<dbReference type="InterPro" id="IPR041373">
    <property type="entry name" value="RT_RNaseH"/>
</dbReference>
<keyword evidence="2" id="KW-0808">Transferase</keyword>
<dbReference type="GO" id="GO:0042575">
    <property type="term" value="C:DNA polymerase complex"/>
    <property type="evidence" value="ECO:0007669"/>
    <property type="project" value="UniProtKB-ARBA"/>
</dbReference>
<dbReference type="EC" id="2.7.7.49" evidence="1"/>
<dbReference type="SUPFAM" id="SSF53098">
    <property type="entry name" value="Ribonuclease H-like"/>
    <property type="match status" value="1"/>
</dbReference>
<dbReference type="CDD" id="cd01647">
    <property type="entry name" value="RT_LTR"/>
    <property type="match status" value="1"/>
</dbReference>
<dbReference type="GO" id="GO:0016787">
    <property type="term" value="F:hydrolase activity"/>
    <property type="evidence" value="ECO:0007669"/>
    <property type="project" value="UniProtKB-KW"/>
</dbReference>
<dbReference type="Pfam" id="PF17921">
    <property type="entry name" value="Integrase_H2C2"/>
    <property type="match status" value="1"/>
</dbReference>
<dbReference type="GO" id="GO:0003964">
    <property type="term" value="F:RNA-directed DNA polymerase activity"/>
    <property type="evidence" value="ECO:0007669"/>
    <property type="project" value="UniProtKB-KW"/>
</dbReference>
<organism evidence="11 12">
    <name type="scientific">Petrolisthes cinctipes</name>
    <name type="common">Flat porcelain crab</name>
    <dbReference type="NCBI Taxonomy" id="88211"/>
    <lineage>
        <taxon>Eukaryota</taxon>
        <taxon>Metazoa</taxon>
        <taxon>Ecdysozoa</taxon>
        <taxon>Arthropoda</taxon>
        <taxon>Crustacea</taxon>
        <taxon>Multicrustacea</taxon>
        <taxon>Malacostraca</taxon>
        <taxon>Eumalacostraca</taxon>
        <taxon>Eucarida</taxon>
        <taxon>Decapoda</taxon>
        <taxon>Pleocyemata</taxon>
        <taxon>Anomura</taxon>
        <taxon>Galatheoidea</taxon>
        <taxon>Porcellanidae</taxon>
        <taxon>Petrolisthes</taxon>
    </lineage>
</organism>
<proteinExistence type="predicted"/>
<evidence type="ECO:0000256" key="7">
    <source>
        <dbReference type="ARBA" id="ARBA00022918"/>
    </source>
</evidence>
<keyword evidence="3" id="KW-0548">Nucleotidyltransferase</keyword>
<evidence type="ECO:0000256" key="4">
    <source>
        <dbReference type="ARBA" id="ARBA00022722"/>
    </source>
</evidence>
<dbReference type="AlphaFoldDB" id="A0AAE1GHT9"/>
<evidence type="ECO:0000259" key="8">
    <source>
        <dbReference type="Pfam" id="PF00078"/>
    </source>
</evidence>
<dbReference type="Gene3D" id="3.10.20.370">
    <property type="match status" value="1"/>
</dbReference>
<keyword evidence="6" id="KW-0378">Hydrolase</keyword>
<feature type="domain" description="Reverse transcriptase RNase H-like" evidence="9">
    <location>
        <begin position="192"/>
        <end position="295"/>
    </location>
</feature>
<dbReference type="PANTHER" id="PTHR37984:SF11">
    <property type="entry name" value="INTEGRASE CATALYTIC DOMAIN-CONTAINING PROTEIN"/>
    <property type="match status" value="1"/>
</dbReference>
<dbReference type="Proteomes" id="UP001286313">
    <property type="component" value="Unassembled WGS sequence"/>
</dbReference>
<protein>
    <recommendedName>
        <fullName evidence="1">RNA-directed DNA polymerase</fullName>
        <ecNumber evidence="1">2.7.7.49</ecNumber>
    </recommendedName>
</protein>
<dbReference type="CDD" id="cd09274">
    <property type="entry name" value="RNase_HI_RT_Ty3"/>
    <property type="match status" value="1"/>
</dbReference>
<evidence type="ECO:0000256" key="3">
    <source>
        <dbReference type="ARBA" id="ARBA00022695"/>
    </source>
</evidence>
<dbReference type="GO" id="GO:0003676">
    <property type="term" value="F:nucleic acid binding"/>
    <property type="evidence" value="ECO:0007669"/>
    <property type="project" value="InterPro"/>
</dbReference>
<dbReference type="SUPFAM" id="SSF56672">
    <property type="entry name" value="DNA/RNA polymerases"/>
    <property type="match status" value="1"/>
</dbReference>
<keyword evidence="7" id="KW-0695">RNA-directed DNA polymerase</keyword>
<dbReference type="InterPro" id="IPR036397">
    <property type="entry name" value="RNaseH_sf"/>
</dbReference>
<dbReference type="Gene3D" id="3.30.70.270">
    <property type="match status" value="1"/>
</dbReference>
<evidence type="ECO:0000256" key="6">
    <source>
        <dbReference type="ARBA" id="ARBA00022801"/>
    </source>
</evidence>
<dbReference type="Pfam" id="PF17917">
    <property type="entry name" value="RT_RNaseH"/>
    <property type="match status" value="1"/>
</dbReference>
<dbReference type="GO" id="GO:0004519">
    <property type="term" value="F:endonuclease activity"/>
    <property type="evidence" value="ECO:0007669"/>
    <property type="project" value="UniProtKB-KW"/>
</dbReference>
<evidence type="ECO:0000313" key="11">
    <source>
        <dbReference type="EMBL" id="KAK3892151.1"/>
    </source>
</evidence>
<feature type="domain" description="Reverse transcriptase" evidence="8">
    <location>
        <begin position="71"/>
        <end position="170"/>
    </location>
</feature>
<dbReference type="InterPro" id="IPR043128">
    <property type="entry name" value="Rev_trsase/Diguanyl_cyclase"/>
</dbReference>
<dbReference type="Gene3D" id="3.30.420.10">
    <property type="entry name" value="Ribonuclease H-like superfamily/Ribonuclease H"/>
    <property type="match status" value="1"/>
</dbReference>
<keyword evidence="4" id="KW-0540">Nuclease</keyword>
<dbReference type="Gene3D" id="1.10.340.70">
    <property type="match status" value="1"/>
</dbReference>
<evidence type="ECO:0000313" key="12">
    <source>
        <dbReference type="Proteomes" id="UP001286313"/>
    </source>
</evidence>
<evidence type="ECO:0000259" key="9">
    <source>
        <dbReference type="Pfam" id="PF17917"/>
    </source>
</evidence>
<dbReference type="PANTHER" id="PTHR37984">
    <property type="entry name" value="PROTEIN CBG26694"/>
    <property type="match status" value="1"/>
</dbReference>
<gene>
    <name evidence="11" type="ORF">Pcinc_003987</name>
</gene>
<dbReference type="InterPro" id="IPR043502">
    <property type="entry name" value="DNA/RNA_pol_sf"/>
</dbReference>
<name>A0AAE1GHT9_PETCI</name>
<dbReference type="Pfam" id="PF00078">
    <property type="entry name" value="RVT_1"/>
    <property type="match status" value="1"/>
</dbReference>
<dbReference type="InterPro" id="IPR050951">
    <property type="entry name" value="Retrovirus_Pol_polyprotein"/>
</dbReference>
<evidence type="ECO:0000256" key="1">
    <source>
        <dbReference type="ARBA" id="ARBA00012493"/>
    </source>
</evidence>
<evidence type="ECO:0000256" key="2">
    <source>
        <dbReference type="ARBA" id="ARBA00022679"/>
    </source>
</evidence>
<sequence>MLIDSGANVNLLDGNTFDQVTKQRPNIVLNQTKMKPMSYEDTTITLKGKFFATLTNGSTRIAHKILVTKARQGSNILVEQLLSEVNGAKKFSKVDLNSYYHQIKLTPESRGITTFLCDSGVYRYKVLVMGITSAVEEGQRLLQQILQKCPNCWNGADDILIWGKDIEEHDCQGVGQLKDAVLHNEALMHFHPQLQTSLIVDVSPVGLGAILCQNHQGVLKPVSYASRTLTNVERRYCQLEKEALAIEWACEKFHLYLYGKEFFIMTDNQALTIIFSPKGKPSAHVIRWILRMQQYDCKGSENPADILSRQPLKYHREVSTEEKLAEGFVNHILANNFPKAMTLSEIVEESKDDPTLRAVEEAIGTNDWANKVTEPFKHVRSELTTKRGVIVRGSRIVIPRNLQQHTLQRACETHVGMLETKALLQAKVWWPNMDKDVEEAIKRCVPCASLYPRKQANPVNMTTMKGPWEVIHIDICGPFPSGDYVIGIVDAGSRWLEAFIINSTDTRDVFAHKVFQQLLYQTMDHSSDPKKLAIFAIEWEMRHQKVTPYHPQANREVERFFSTMLKAIRAVNTEEIDWS</sequence>
<comment type="caution">
    <text evidence="11">The sequence shown here is derived from an EMBL/GenBank/DDBJ whole genome shotgun (WGS) entry which is preliminary data.</text>
</comment>
<dbReference type="InterPro" id="IPR000477">
    <property type="entry name" value="RT_dom"/>
</dbReference>
<accession>A0AAE1GHT9</accession>
<dbReference type="InterPro" id="IPR012337">
    <property type="entry name" value="RNaseH-like_sf"/>
</dbReference>
<evidence type="ECO:0000259" key="10">
    <source>
        <dbReference type="Pfam" id="PF17921"/>
    </source>
</evidence>
<reference evidence="11" key="1">
    <citation type="submission" date="2023-10" db="EMBL/GenBank/DDBJ databases">
        <title>Genome assemblies of two species of porcelain crab, Petrolisthes cinctipes and Petrolisthes manimaculis (Anomura: Porcellanidae).</title>
        <authorList>
            <person name="Angst P."/>
        </authorList>
    </citation>
    <scope>NUCLEOTIDE SEQUENCE</scope>
    <source>
        <strain evidence="11">PB745_01</strain>
        <tissue evidence="11">Gill</tissue>
    </source>
</reference>
<dbReference type="EMBL" id="JAWQEG010000284">
    <property type="protein sequence ID" value="KAK3892151.1"/>
    <property type="molecule type" value="Genomic_DNA"/>
</dbReference>
<keyword evidence="5" id="KW-0255">Endonuclease</keyword>
<dbReference type="InterPro" id="IPR041588">
    <property type="entry name" value="Integrase_H2C2"/>
</dbReference>
<dbReference type="FunFam" id="3.10.20.370:FF:000001">
    <property type="entry name" value="Retrovirus-related Pol polyprotein from transposon 17.6-like protein"/>
    <property type="match status" value="1"/>
</dbReference>
<keyword evidence="12" id="KW-1185">Reference proteome</keyword>
<feature type="domain" description="Integrase zinc-binding" evidence="10">
    <location>
        <begin position="398"/>
        <end position="448"/>
    </location>
</feature>
<evidence type="ECO:0000256" key="5">
    <source>
        <dbReference type="ARBA" id="ARBA00022759"/>
    </source>
</evidence>